<proteinExistence type="predicted"/>
<dbReference type="EMBL" id="JAACJJ010000056">
    <property type="protein sequence ID" value="KAF5312134.1"/>
    <property type="molecule type" value="Genomic_DNA"/>
</dbReference>
<comment type="caution">
    <text evidence="3">The sequence shown here is derived from an EMBL/GenBank/DDBJ whole genome shotgun (WGS) entry which is preliminary data.</text>
</comment>
<feature type="transmembrane region" description="Helical" evidence="1">
    <location>
        <begin position="46"/>
        <end position="63"/>
    </location>
</feature>
<dbReference type="InterPro" id="IPR045338">
    <property type="entry name" value="DUF6535"/>
</dbReference>
<dbReference type="Pfam" id="PF20153">
    <property type="entry name" value="DUF6535"/>
    <property type="match status" value="1"/>
</dbReference>
<keyword evidence="4" id="KW-1185">Reference proteome</keyword>
<evidence type="ECO:0000313" key="3">
    <source>
        <dbReference type="EMBL" id="KAF5312134.1"/>
    </source>
</evidence>
<dbReference type="OrthoDB" id="2995154at2759"/>
<reference evidence="3 4" key="1">
    <citation type="journal article" date="2020" name="ISME J.">
        <title>Uncovering the hidden diversity of litter-decomposition mechanisms in mushroom-forming fungi.</title>
        <authorList>
            <person name="Floudas D."/>
            <person name="Bentzer J."/>
            <person name="Ahren D."/>
            <person name="Johansson T."/>
            <person name="Persson P."/>
            <person name="Tunlid A."/>
        </authorList>
    </citation>
    <scope>NUCLEOTIDE SEQUENCE [LARGE SCALE GENOMIC DNA]</scope>
    <source>
        <strain evidence="3 4">CBS 101986</strain>
    </source>
</reference>
<keyword evidence="1" id="KW-1133">Transmembrane helix</keyword>
<evidence type="ECO:0000259" key="2">
    <source>
        <dbReference type="Pfam" id="PF20153"/>
    </source>
</evidence>
<feature type="transmembrane region" description="Helical" evidence="1">
    <location>
        <begin position="184"/>
        <end position="207"/>
    </location>
</feature>
<sequence length="723" mass="81520">MEERSKMDGSPNRFTDPSVNLWSTYLSLSEKDNKVRAQNWKSNMDTLLIFAGLFSASVTAFIIESYKTLNPDPNNASILLLARISQQLESIINNGSQLMITSHSNPLQGDNFSPPTSALVCNYLWFLSLSFSLMCALSATLVEQWTRRYLQATISRPAPQDRARIGAFLYQGIKVYRMSAIVEIIPMLLHISLFFFFAGLVAFLAPLNTGLEYIILSILIGSCGLYILVSVLPVLDLSCPFWTPLSKNIWYTLYKLQAIQRTDANGNQTPVPSQMSEARENDAIQIGRARDERDLSAICWTIRSQREDHEFEPFVEVIPSVVSGREYSSRWLINALLDHPDPTIRLGGRITKLLATCTMGTMDKVAAERRAITCVRSIRSLAVLNFPKSLLSSEDVWTLDRKFNAGIFDLLYITQNSIPATSGHVLSASVAIARGWLDMYGDRITVLEDKLLGFLTSGPFLENPHHNRSHLDTSTEAASRPSVFQSRLLTLQKTLVQTTSFTTAPPYELLETVVRDLERTIHLELKGRVQNANALRHVDLLQEHLSQAGFYLTIEFIGKTLESNSLPHEALHTLRRCFLRINFQLSSQKIASDGQRYLSRPRVVVFTKESQDRLVAYLEEAVEFTSPDHARLPESMINIIINLTQALSDPTLILKAINVLENYSRWSSDDTATVTIDALQKKVPIEYHSRKSLKLFTSHVYSQAKPDRPTRKMAPQIATWGRT</sequence>
<keyword evidence="1" id="KW-0812">Transmembrane</keyword>
<keyword evidence="1" id="KW-0472">Membrane</keyword>
<protein>
    <recommendedName>
        <fullName evidence="2">DUF6535 domain-containing protein</fullName>
    </recommendedName>
</protein>
<name>A0A8H5ETU4_9AGAR</name>
<accession>A0A8H5ETU4</accession>
<evidence type="ECO:0000256" key="1">
    <source>
        <dbReference type="SAM" id="Phobius"/>
    </source>
</evidence>
<feature type="domain" description="DUF6535" evidence="2">
    <location>
        <begin position="22"/>
        <end position="205"/>
    </location>
</feature>
<feature type="transmembrane region" description="Helical" evidence="1">
    <location>
        <begin position="213"/>
        <end position="235"/>
    </location>
</feature>
<evidence type="ECO:0000313" key="4">
    <source>
        <dbReference type="Proteomes" id="UP000567179"/>
    </source>
</evidence>
<dbReference type="Proteomes" id="UP000567179">
    <property type="component" value="Unassembled WGS sequence"/>
</dbReference>
<organism evidence="3 4">
    <name type="scientific">Psilocybe cf. subviscida</name>
    <dbReference type="NCBI Taxonomy" id="2480587"/>
    <lineage>
        <taxon>Eukaryota</taxon>
        <taxon>Fungi</taxon>
        <taxon>Dikarya</taxon>
        <taxon>Basidiomycota</taxon>
        <taxon>Agaricomycotina</taxon>
        <taxon>Agaricomycetes</taxon>
        <taxon>Agaricomycetidae</taxon>
        <taxon>Agaricales</taxon>
        <taxon>Agaricineae</taxon>
        <taxon>Strophariaceae</taxon>
        <taxon>Psilocybe</taxon>
    </lineage>
</organism>
<dbReference type="AlphaFoldDB" id="A0A8H5ETU4"/>
<gene>
    <name evidence="3" type="ORF">D9619_002727</name>
</gene>